<dbReference type="Proteomes" id="UP000095300">
    <property type="component" value="Unassembled WGS sequence"/>
</dbReference>
<dbReference type="PRINTS" id="PR00947">
    <property type="entry name" value="CUTICLE"/>
</dbReference>
<keyword evidence="2" id="KW-0732">Signal</keyword>
<evidence type="ECO:0000313" key="3">
    <source>
        <dbReference type="EnsemblMetazoa" id="SCAU009858-PA"/>
    </source>
</evidence>
<dbReference type="STRING" id="35570.A0A1I8PP93"/>
<dbReference type="Pfam" id="PF00379">
    <property type="entry name" value="Chitin_bind_4"/>
    <property type="match status" value="1"/>
</dbReference>
<evidence type="ECO:0000313" key="4">
    <source>
        <dbReference type="Proteomes" id="UP000095300"/>
    </source>
</evidence>
<dbReference type="PROSITE" id="PS51155">
    <property type="entry name" value="CHIT_BIND_RR_2"/>
    <property type="match status" value="1"/>
</dbReference>
<dbReference type="EnsemblMetazoa" id="SCAU009858-RA">
    <property type="protein sequence ID" value="SCAU009858-PA"/>
    <property type="gene ID" value="SCAU009858"/>
</dbReference>
<name>A0A1I8PP93_STOCA</name>
<keyword evidence="4" id="KW-1185">Reference proteome</keyword>
<sequence length="122" mass="13805">MNKLIFITVLATIAYGVIAAGDDDAHAETLKFDSNIDHEGNYKYFYETSNGIKGEEEGTGGHHARGSFSFYSPEHEEFQVQYVADENGFQPSAKHLPTPPPIPIEIVKSLEYQRDHHYQPEY</sequence>
<evidence type="ECO:0008006" key="5">
    <source>
        <dbReference type="Google" id="ProtNLM"/>
    </source>
</evidence>
<dbReference type="PANTHER" id="PTHR10380">
    <property type="entry name" value="CUTICLE PROTEIN"/>
    <property type="match status" value="1"/>
</dbReference>
<evidence type="ECO:0000256" key="1">
    <source>
        <dbReference type="PROSITE-ProRule" id="PRU00497"/>
    </source>
</evidence>
<proteinExistence type="predicted"/>
<dbReference type="PANTHER" id="PTHR10380:SF237">
    <property type="entry name" value="CUTICULAR PROTEIN 65AU, ISOFORM A-RELATED"/>
    <property type="match status" value="1"/>
</dbReference>
<dbReference type="OrthoDB" id="6493579at2759"/>
<dbReference type="KEGG" id="scac:106091592"/>
<evidence type="ECO:0000256" key="2">
    <source>
        <dbReference type="SAM" id="SignalP"/>
    </source>
</evidence>
<organism evidence="3 4">
    <name type="scientific">Stomoxys calcitrans</name>
    <name type="common">Stable fly</name>
    <name type="synonym">Conops calcitrans</name>
    <dbReference type="NCBI Taxonomy" id="35570"/>
    <lineage>
        <taxon>Eukaryota</taxon>
        <taxon>Metazoa</taxon>
        <taxon>Ecdysozoa</taxon>
        <taxon>Arthropoda</taxon>
        <taxon>Hexapoda</taxon>
        <taxon>Insecta</taxon>
        <taxon>Pterygota</taxon>
        <taxon>Neoptera</taxon>
        <taxon>Endopterygota</taxon>
        <taxon>Diptera</taxon>
        <taxon>Brachycera</taxon>
        <taxon>Muscomorpha</taxon>
        <taxon>Muscoidea</taxon>
        <taxon>Muscidae</taxon>
        <taxon>Stomoxys</taxon>
    </lineage>
</organism>
<protein>
    <recommendedName>
        <fullName evidence="5">Pupal cuticle protein Edg-78E</fullName>
    </recommendedName>
</protein>
<keyword evidence="1" id="KW-0193">Cuticle</keyword>
<reference evidence="3" key="1">
    <citation type="submission" date="2020-05" db="UniProtKB">
        <authorList>
            <consortium name="EnsemblMetazoa"/>
        </authorList>
    </citation>
    <scope>IDENTIFICATION</scope>
    <source>
        <strain evidence="3">USDA</strain>
    </source>
</reference>
<accession>A0A1I8PP93</accession>
<dbReference type="GO" id="GO:0008010">
    <property type="term" value="F:structural constituent of chitin-based larval cuticle"/>
    <property type="evidence" value="ECO:0007669"/>
    <property type="project" value="TreeGrafter"/>
</dbReference>
<dbReference type="InterPro" id="IPR000618">
    <property type="entry name" value="Insect_cuticle"/>
</dbReference>
<dbReference type="VEuPathDB" id="VectorBase:SCAU009858"/>
<dbReference type="InterPro" id="IPR050468">
    <property type="entry name" value="Cuticle_Struct_Prot"/>
</dbReference>
<dbReference type="AlphaFoldDB" id="A0A1I8PP93"/>
<dbReference type="GO" id="GO:0062129">
    <property type="term" value="C:chitin-based extracellular matrix"/>
    <property type="evidence" value="ECO:0007669"/>
    <property type="project" value="TreeGrafter"/>
</dbReference>
<gene>
    <name evidence="3" type="primary">106091592</name>
</gene>
<feature type="signal peptide" evidence="2">
    <location>
        <begin position="1"/>
        <end position="19"/>
    </location>
</feature>
<feature type="chain" id="PRO_5009326984" description="Pupal cuticle protein Edg-78E" evidence="2">
    <location>
        <begin position="20"/>
        <end position="122"/>
    </location>
</feature>